<name>A0ABR1FIX9_AURAN</name>
<keyword evidence="3" id="KW-1185">Reference proteome</keyword>
<proteinExistence type="predicted"/>
<protein>
    <recommendedName>
        <fullName evidence="4">BART domain-containing protein</fullName>
    </recommendedName>
</protein>
<dbReference type="Proteomes" id="UP001363151">
    <property type="component" value="Unassembled WGS sequence"/>
</dbReference>
<dbReference type="Gene3D" id="1.20.1520.10">
    <property type="entry name" value="ADP-ribosylation factor-like 2-binding protein, domain"/>
    <property type="match status" value="1"/>
</dbReference>
<dbReference type="InterPro" id="IPR042541">
    <property type="entry name" value="BART_sf"/>
</dbReference>
<feature type="region of interest" description="Disordered" evidence="1">
    <location>
        <begin position="150"/>
        <end position="175"/>
    </location>
</feature>
<evidence type="ECO:0000256" key="1">
    <source>
        <dbReference type="SAM" id="MobiDB-lite"/>
    </source>
</evidence>
<gene>
    <name evidence="2" type="ORF">SO694_000890122</name>
</gene>
<accession>A0ABR1FIX9</accession>
<evidence type="ECO:0000313" key="2">
    <source>
        <dbReference type="EMBL" id="KAK7231755.1"/>
    </source>
</evidence>
<evidence type="ECO:0000313" key="3">
    <source>
        <dbReference type="Proteomes" id="UP001363151"/>
    </source>
</evidence>
<comment type="caution">
    <text evidence="2">The sequence shown here is derived from an EMBL/GenBank/DDBJ whole genome shotgun (WGS) entry which is preliminary data.</text>
</comment>
<organism evidence="2 3">
    <name type="scientific">Aureococcus anophagefferens</name>
    <name type="common">Harmful bloom alga</name>
    <dbReference type="NCBI Taxonomy" id="44056"/>
    <lineage>
        <taxon>Eukaryota</taxon>
        <taxon>Sar</taxon>
        <taxon>Stramenopiles</taxon>
        <taxon>Ochrophyta</taxon>
        <taxon>Pelagophyceae</taxon>
        <taxon>Pelagomonadales</taxon>
        <taxon>Pelagomonadaceae</taxon>
        <taxon>Aureococcus</taxon>
    </lineage>
</organism>
<evidence type="ECO:0008006" key="4">
    <source>
        <dbReference type="Google" id="ProtNLM"/>
    </source>
</evidence>
<reference evidence="2 3" key="1">
    <citation type="submission" date="2024-03" db="EMBL/GenBank/DDBJ databases">
        <title>Aureococcus anophagefferens CCMP1851 and Kratosvirus quantuckense: Draft genome of a second virus-susceptible host strain in the model system.</title>
        <authorList>
            <person name="Chase E."/>
            <person name="Truchon A.R."/>
            <person name="Schepens W."/>
            <person name="Wilhelm S.W."/>
        </authorList>
    </citation>
    <scope>NUCLEOTIDE SEQUENCE [LARGE SCALE GENOMIC DNA]</scope>
    <source>
        <strain evidence="2 3">CCMP1851</strain>
    </source>
</reference>
<sequence length="175" mass="19106">MGDAVIDLEFDDPVVLKLFQQIVCNQEVADRFVAFFSQHRHKFFGASLDGEQKLEYTAVFDEYSALYDEILGAAPAPAPRAASTTRLAGDVVKETGCSTEEIADRCRGAMGKKGGAGARRHAFFLNAILAASSYERFLDTMLFVPEDEAKDAKGESKDDYADAKDVHVADAKDAK</sequence>
<dbReference type="EMBL" id="JBBJCI010000374">
    <property type="protein sequence ID" value="KAK7231755.1"/>
    <property type="molecule type" value="Genomic_DNA"/>
</dbReference>